<accession>A0ABN6F321</accession>
<sequence length="254" mass="29599">MWKIQWFFRPYIEKITLTYGTTVFDPTPPRMIRLLDEAWAALEAMGNGSFDDSAMQRMYYKQFPLLAMYYETLETCYMGKQVGTLDALLRDPFHVNRKHRLLFWLDNLETDWKITGFLQSAWEHDTMIVATLIDTSMTIRQELLSQMAFSGTFSCDDPVITALYHQYVAIMTDDPDVSIAVKLTQERLRTSVTLYRDLVHTMRGDLGRFVLKEFCHKNFPDENSVLRGGCFSSLPMNVSSYSDDIKLIKQKMNE</sequence>
<protein>
    <submittedName>
        <fullName evidence="1">Uncharacterized protein</fullName>
    </submittedName>
</protein>
<keyword evidence="2" id="KW-1185">Reference proteome</keyword>
<name>A0ABN6F321_9BACT</name>
<dbReference type="EMBL" id="AP024488">
    <property type="protein sequence ID" value="BCS96311.1"/>
    <property type="molecule type" value="Genomic_DNA"/>
</dbReference>
<evidence type="ECO:0000313" key="1">
    <source>
        <dbReference type="EMBL" id="BCS96311.1"/>
    </source>
</evidence>
<organism evidence="1 2">
    <name type="scientific">Desulfoluna limicola</name>
    <dbReference type="NCBI Taxonomy" id="2810562"/>
    <lineage>
        <taxon>Bacteria</taxon>
        <taxon>Pseudomonadati</taxon>
        <taxon>Thermodesulfobacteriota</taxon>
        <taxon>Desulfobacteria</taxon>
        <taxon>Desulfobacterales</taxon>
        <taxon>Desulfolunaceae</taxon>
        <taxon>Desulfoluna</taxon>
    </lineage>
</organism>
<proteinExistence type="predicted"/>
<evidence type="ECO:0000313" key="2">
    <source>
        <dbReference type="Proteomes" id="UP001320148"/>
    </source>
</evidence>
<gene>
    <name evidence="1" type="ORF">DSLASN_19430</name>
</gene>
<dbReference type="Proteomes" id="UP001320148">
    <property type="component" value="Chromosome"/>
</dbReference>
<reference evidence="1 2" key="1">
    <citation type="submission" date="2021-02" db="EMBL/GenBank/DDBJ databases">
        <title>Complete genome of Desulfoluna sp. strain ASN36.</title>
        <authorList>
            <person name="Takahashi A."/>
            <person name="Kojima H."/>
            <person name="Fukui M."/>
        </authorList>
    </citation>
    <scope>NUCLEOTIDE SEQUENCE [LARGE SCALE GENOMIC DNA]</scope>
    <source>
        <strain evidence="1 2">ASN36</strain>
    </source>
</reference>